<keyword evidence="3" id="KW-1185">Reference proteome</keyword>
<sequence length="174" mass="18607">MRAVGGVLARAVAMDNERAANDVQPDPRARTLADRPILCAVLPLSCSFCSLSVRPRRQRRKALPRADTRRAQQPGRAPNHAALLQDLTSFFAHVDRLKRAQHLAAAKRGNVHAVGLRHVFGTAAHGKPAGVGAGAGQWRARRGAVVSLRREAAAGKAGRRRGRVGRRSARCGAG</sequence>
<evidence type="ECO:0000256" key="1">
    <source>
        <dbReference type="SAM" id="MobiDB-lite"/>
    </source>
</evidence>
<evidence type="ECO:0000313" key="3">
    <source>
        <dbReference type="Proteomes" id="UP000076738"/>
    </source>
</evidence>
<protein>
    <submittedName>
        <fullName evidence="2">Uncharacterized protein</fullName>
    </submittedName>
</protein>
<dbReference type="AlphaFoldDB" id="A0A167M6J9"/>
<evidence type="ECO:0000313" key="2">
    <source>
        <dbReference type="EMBL" id="KZO96389.1"/>
    </source>
</evidence>
<reference evidence="2 3" key="1">
    <citation type="journal article" date="2016" name="Mol. Biol. Evol.">
        <title>Comparative Genomics of Early-Diverging Mushroom-Forming Fungi Provides Insights into the Origins of Lignocellulose Decay Capabilities.</title>
        <authorList>
            <person name="Nagy L.G."/>
            <person name="Riley R."/>
            <person name="Tritt A."/>
            <person name="Adam C."/>
            <person name="Daum C."/>
            <person name="Floudas D."/>
            <person name="Sun H."/>
            <person name="Yadav J.S."/>
            <person name="Pangilinan J."/>
            <person name="Larsson K.H."/>
            <person name="Matsuura K."/>
            <person name="Barry K."/>
            <person name="Labutti K."/>
            <person name="Kuo R."/>
            <person name="Ohm R.A."/>
            <person name="Bhattacharya S.S."/>
            <person name="Shirouzu T."/>
            <person name="Yoshinaga Y."/>
            <person name="Martin F.M."/>
            <person name="Grigoriev I.V."/>
            <person name="Hibbett D.S."/>
        </authorList>
    </citation>
    <scope>NUCLEOTIDE SEQUENCE [LARGE SCALE GENOMIC DNA]</scope>
    <source>
        <strain evidence="2 3">TUFC12733</strain>
    </source>
</reference>
<organism evidence="2 3">
    <name type="scientific">Calocera viscosa (strain TUFC12733)</name>
    <dbReference type="NCBI Taxonomy" id="1330018"/>
    <lineage>
        <taxon>Eukaryota</taxon>
        <taxon>Fungi</taxon>
        <taxon>Dikarya</taxon>
        <taxon>Basidiomycota</taxon>
        <taxon>Agaricomycotina</taxon>
        <taxon>Dacrymycetes</taxon>
        <taxon>Dacrymycetales</taxon>
        <taxon>Dacrymycetaceae</taxon>
        <taxon>Calocera</taxon>
    </lineage>
</organism>
<dbReference type="EMBL" id="KV417284">
    <property type="protein sequence ID" value="KZO96389.1"/>
    <property type="molecule type" value="Genomic_DNA"/>
</dbReference>
<name>A0A167M6J9_CALVF</name>
<gene>
    <name evidence="2" type="ORF">CALVIDRAFT_115175</name>
</gene>
<proteinExistence type="predicted"/>
<accession>A0A167M6J9</accession>
<feature type="region of interest" description="Disordered" evidence="1">
    <location>
        <begin position="153"/>
        <end position="174"/>
    </location>
</feature>
<dbReference type="Proteomes" id="UP000076738">
    <property type="component" value="Unassembled WGS sequence"/>
</dbReference>
<feature type="region of interest" description="Disordered" evidence="1">
    <location>
        <begin position="57"/>
        <end position="77"/>
    </location>
</feature>
<feature type="compositionally biased region" description="Basic residues" evidence="1">
    <location>
        <begin position="157"/>
        <end position="174"/>
    </location>
</feature>